<accession>A0A6J5SNI9</accession>
<reference evidence="3" key="1">
    <citation type="submission" date="2020-05" db="EMBL/GenBank/DDBJ databases">
        <authorList>
            <person name="Chiriac C."/>
            <person name="Salcher M."/>
            <person name="Ghai R."/>
            <person name="Kavagutti S V."/>
        </authorList>
    </citation>
    <scope>NUCLEOTIDE SEQUENCE</scope>
</reference>
<evidence type="ECO:0000313" key="3">
    <source>
        <dbReference type="EMBL" id="CAB4215891.1"/>
    </source>
</evidence>
<proteinExistence type="predicted"/>
<evidence type="ECO:0000313" key="2">
    <source>
        <dbReference type="EMBL" id="CAB4203307.1"/>
    </source>
</evidence>
<organism evidence="3">
    <name type="scientific">uncultured Caudovirales phage</name>
    <dbReference type="NCBI Taxonomy" id="2100421"/>
    <lineage>
        <taxon>Viruses</taxon>
        <taxon>Duplodnaviria</taxon>
        <taxon>Heunggongvirae</taxon>
        <taxon>Uroviricota</taxon>
        <taxon>Caudoviricetes</taxon>
        <taxon>Peduoviridae</taxon>
        <taxon>Maltschvirus</taxon>
        <taxon>Maltschvirus maltsch</taxon>
    </lineage>
</organism>
<dbReference type="EMBL" id="LR797437">
    <property type="protein sequence ID" value="CAB4215891.1"/>
    <property type="molecule type" value="Genomic_DNA"/>
</dbReference>
<protein>
    <submittedName>
        <fullName evidence="3">Uncharacterized protein</fullName>
    </submittedName>
</protein>
<evidence type="ECO:0000313" key="1">
    <source>
        <dbReference type="EMBL" id="CAB4173270.1"/>
    </source>
</evidence>
<sequence length="81" mass="8906">MLALAIIATIALVVVASSAVVACGFAFVAMRSVLRTEAERRNMMAASMENLLSQEQAIKALTEHLKQQEEDDLFSLDERTH</sequence>
<gene>
    <name evidence="2" type="ORF">UFOVP1381_29</name>
    <name evidence="3" type="ORF">UFOVP1476_2</name>
    <name evidence="1" type="ORF">UFOVP944_44</name>
</gene>
<name>A0A6J5SNI9_9CAUD</name>
<dbReference type="EMBL" id="LR796890">
    <property type="protein sequence ID" value="CAB4173270.1"/>
    <property type="molecule type" value="Genomic_DNA"/>
</dbReference>
<dbReference type="EMBL" id="LR797328">
    <property type="protein sequence ID" value="CAB4203307.1"/>
    <property type="molecule type" value="Genomic_DNA"/>
</dbReference>